<protein>
    <submittedName>
        <fullName evidence="2">Uncharacterized protein</fullName>
    </submittedName>
</protein>
<evidence type="ECO:0000313" key="3">
    <source>
        <dbReference type="Proteomes" id="UP001597451"/>
    </source>
</evidence>
<evidence type="ECO:0000313" key="2">
    <source>
        <dbReference type="EMBL" id="MFD2627543.1"/>
    </source>
</evidence>
<feature type="transmembrane region" description="Helical" evidence="1">
    <location>
        <begin position="63"/>
        <end position="91"/>
    </location>
</feature>
<accession>A0ABW5PVX4</accession>
<dbReference type="EMBL" id="JBHUMX010000003">
    <property type="protein sequence ID" value="MFD2627543.1"/>
    <property type="molecule type" value="Genomic_DNA"/>
</dbReference>
<comment type="caution">
    <text evidence="2">The sequence shown here is derived from an EMBL/GenBank/DDBJ whole genome shotgun (WGS) entry which is preliminary data.</text>
</comment>
<keyword evidence="1" id="KW-0812">Transmembrane</keyword>
<dbReference type="Proteomes" id="UP001597451">
    <property type="component" value="Unassembled WGS sequence"/>
</dbReference>
<sequence length="101" mass="11430">MLNFILFLLFILFIINDNKEKLKELTNLQRVGIAIPFIGVLAVVTSCIYYGGHWLAGHFNSTFISYAIFIIVVIISIYGGRWLLFTLINWISKGVFLGSGK</sequence>
<name>A0ABW5PVX4_9BACI</name>
<reference evidence="3" key="1">
    <citation type="journal article" date="2019" name="Int. J. Syst. Evol. Microbiol.">
        <title>The Global Catalogue of Microorganisms (GCM) 10K type strain sequencing project: providing services to taxonomists for standard genome sequencing and annotation.</title>
        <authorList>
            <consortium name="The Broad Institute Genomics Platform"/>
            <consortium name="The Broad Institute Genome Sequencing Center for Infectious Disease"/>
            <person name="Wu L."/>
            <person name="Ma J."/>
        </authorList>
    </citation>
    <scope>NUCLEOTIDE SEQUENCE [LARGE SCALE GENOMIC DNA]</scope>
    <source>
        <strain evidence="3">TISTR 1858</strain>
    </source>
</reference>
<proteinExistence type="predicted"/>
<keyword evidence="1" id="KW-1133">Transmembrane helix</keyword>
<organism evidence="2 3">
    <name type="scientific">Oceanobacillus kapialis</name>
    <dbReference type="NCBI Taxonomy" id="481353"/>
    <lineage>
        <taxon>Bacteria</taxon>
        <taxon>Bacillati</taxon>
        <taxon>Bacillota</taxon>
        <taxon>Bacilli</taxon>
        <taxon>Bacillales</taxon>
        <taxon>Bacillaceae</taxon>
        <taxon>Oceanobacillus</taxon>
    </lineage>
</organism>
<gene>
    <name evidence="2" type="ORF">ACFSUN_01905</name>
</gene>
<keyword evidence="3" id="KW-1185">Reference proteome</keyword>
<keyword evidence="1" id="KW-0472">Membrane</keyword>
<dbReference type="RefSeq" id="WP_379560188.1">
    <property type="nucleotide sequence ID" value="NZ_JBHUMX010000003.1"/>
</dbReference>
<feature type="transmembrane region" description="Helical" evidence="1">
    <location>
        <begin position="29"/>
        <end position="51"/>
    </location>
</feature>
<evidence type="ECO:0000256" key="1">
    <source>
        <dbReference type="SAM" id="Phobius"/>
    </source>
</evidence>